<dbReference type="RefSeq" id="WP_111355303.1">
    <property type="nucleotide sequence ID" value="NZ_NHSK01000213.1"/>
</dbReference>
<dbReference type="AlphaFoldDB" id="A0A327KV19"/>
<gene>
    <name evidence="2" type="ORF">CH338_01670</name>
</gene>
<keyword evidence="3" id="KW-1185">Reference proteome</keyword>
<feature type="region of interest" description="Disordered" evidence="1">
    <location>
        <begin position="412"/>
        <end position="433"/>
    </location>
</feature>
<proteinExistence type="predicted"/>
<evidence type="ECO:0000256" key="1">
    <source>
        <dbReference type="SAM" id="MobiDB-lite"/>
    </source>
</evidence>
<dbReference type="OrthoDB" id="9777694at2"/>
<protein>
    <submittedName>
        <fullName evidence="2">Uncharacterized protein</fullName>
    </submittedName>
</protein>
<evidence type="ECO:0000313" key="2">
    <source>
        <dbReference type="EMBL" id="RAI41926.1"/>
    </source>
</evidence>
<accession>A0A327KV19</accession>
<feature type="compositionally biased region" description="Polar residues" evidence="1">
    <location>
        <begin position="424"/>
        <end position="433"/>
    </location>
</feature>
<sequence length="433" mass="49906">MIAHITRREMYDLVWAEPLDTVAGKLGISSWHLKDLCTRHRVPVPAPAYWRDKATGKDPRKTIFASSDDPTVELISLDPNSPTDSVVEQRLERARAAPIALRHVVKPRVANPRTIEWSPVEKPHKVVALTAHSLRRAKPDHDGIVEISGEGLLTLRLGADSIERVIFILDSVVRGLETRGMTCTVAGHSGEIARHRRRYGQAQVEVHRGADKVPFLLTESIKRQKHEPTVAELKAEERYRLARQRNWSLPYERQYPEFDYIPTGELAISVEAYSRDQRRRNWRDNSRATLESRIKDIIEDLDGWVESARVGRLERERSHRVWQRAEENRKRAEERKKRETARDNLVDEIVELGQKAEQLRSWIAWAGDIEDAETRRMLSWARERLSEIERALDPASFGDWLREHKLFPEIDPFASLPEDPDLDTPSSQDSLPA</sequence>
<evidence type="ECO:0000313" key="3">
    <source>
        <dbReference type="Proteomes" id="UP000248863"/>
    </source>
</evidence>
<name>A0A327KV19_9BRAD</name>
<reference evidence="2 3" key="1">
    <citation type="submission" date="2017-07" db="EMBL/GenBank/DDBJ databases">
        <title>Draft Genome Sequences of Select Purple Nonsulfur Bacteria.</title>
        <authorList>
            <person name="Lasarre B."/>
            <person name="Mckinlay J.B."/>
        </authorList>
    </citation>
    <scope>NUCLEOTIDE SEQUENCE [LARGE SCALE GENOMIC DNA]</scope>
    <source>
        <strain evidence="2 3">DSM 11907</strain>
    </source>
</reference>
<dbReference type="EMBL" id="NPEU01000007">
    <property type="protein sequence ID" value="RAI41926.1"/>
    <property type="molecule type" value="Genomic_DNA"/>
</dbReference>
<comment type="caution">
    <text evidence="2">The sequence shown here is derived from an EMBL/GenBank/DDBJ whole genome shotgun (WGS) entry which is preliminary data.</text>
</comment>
<dbReference type="Proteomes" id="UP000248863">
    <property type="component" value="Unassembled WGS sequence"/>
</dbReference>
<organism evidence="2 3">
    <name type="scientific">Rhodoplanes elegans</name>
    <dbReference type="NCBI Taxonomy" id="29408"/>
    <lineage>
        <taxon>Bacteria</taxon>
        <taxon>Pseudomonadati</taxon>
        <taxon>Pseudomonadota</taxon>
        <taxon>Alphaproteobacteria</taxon>
        <taxon>Hyphomicrobiales</taxon>
        <taxon>Nitrobacteraceae</taxon>
        <taxon>Rhodoplanes</taxon>
    </lineage>
</organism>